<organism evidence="7 8">
    <name type="scientific">Chelatococcus asaccharovorans</name>
    <dbReference type="NCBI Taxonomy" id="28210"/>
    <lineage>
        <taxon>Bacteria</taxon>
        <taxon>Pseudomonadati</taxon>
        <taxon>Pseudomonadota</taxon>
        <taxon>Alphaproteobacteria</taxon>
        <taxon>Hyphomicrobiales</taxon>
        <taxon>Chelatococcaceae</taxon>
        <taxon>Chelatococcus</taxon>
    </lineage>
</organism>
<dbReference type="Pfam" id="PF13416">
    <property type="entry name" value="SBP_bac_8"/>
    <property type="match status" value="1"/>
</dbReference>
<proteinExistence type="inferred from homology"/>
<protein>
    <submittedName>
        <fullName evidence="7">Putative spermidine/putrescine transport system substrate-binding protein</fullName>
    </submittedName>
</protein>
<feature type="chain" id="PRO_5041067735" evidence="6">
    <location>
        <begin position="33"/>
        <end position="357"/>
    </location>
</feature>
<dbReference type="GO" id="GO:0015888">
    <property type="term" value="P:thiamine transport"/>
    <property type="evidence" value="ECO:0007669"/>
    <property type="project" value="TreeGrafter"/>
</dbReference>
<comment type="similarity">
    <text evidence="2">Belongs to the bacterial solute-binding protein 1 family.</text>
</comment>
<evidence type="ECO:0000256" key="5">
    <source>
        <dbReference type="ARBA" id="ARBA00022764"/>
    </source>
</evidence>
<keyword evidence="5" id="KW-0574">Periplasm</keyword>
<dbReference type="GO" id="GO:0030975">
    <property type="term" value="F:thiamine binding"/>
    <property type="evidence" value="ECO:0007669"/>
    <property type="project" value="TreeGrafter"/>
</dbReference>
<dbReference type="GO" id="GO:0030288">
    <property type="term" value="C:outer membrane-bounded periplasmic space"/>
    <property type="evidence" value="ECO:0007669"/>
    <property type="project" value="TreeGrafter"/>
</dbReference>
<keyword evidence="4 6" id="KW-0732">Signal</keyword>
<dbReference type="Proteomes" id="UP000248021">
    <property type="component" value="Unassembled WGS sequence"/>
</dbReference>
<dbReference type="PANTHER" id="PTHR30006">
    <property type="entry name" value="THIAMINE-BINDING PERIPLASMIC PROTEIN-RELATED"/>
    <property type="match status" value="1"/>
</dbReference>
<keyword evidence="3" id="KW-0813">Transport</keyword>
<dbReference type="EMBL" id="QJJK01000012">
    <property type="protein sequence ID" value="PXW54104.1"/>
    <property type="molecule type" value="Genomic_DNA"/>
</dbReference>
<sequence length="357" mass="38143">MLQGRQISGRLKRSLAALSVTVALVGAGAAVAQDKNAGELVVLSLGGSYQDAQSKEWFKPFAEQSGVKVSEASGYNFAKLKVMIESGNVEADVVDISADTMTALAEAGLLEKIDWSKIPASCQAGIPADMKKAFALPTIQWAMVMAYNTSKVPQDKAPKTWADFWNVEAFPGKRASIGATRPPVEQATLAINGDLAKLYPFDLNAAFDKIKSLGSAMIFADGYAQVAQYLADGEADMVIIPNGRVGPLVAAGRPVAINWNQHLTFPNFFAIPKGAPNKDNAMKFLAYVCQPEVLAKIAAPTNYGPINVDAYKFISPEVAKLLPGNPETVALGRPIDTVFLSKSRPDIAKGWARLAVR</sequence>
<dbReference type="RefSeq" id="WP_110377344.1">
    <property type="nucleotide sequence ID" value="NZ_CAKNFM010000002.1"/>
</dbReference>
<gene>
    <name evidence="7" type="ORF">C7450_112133</name>
</gene>
<evidence type="ECO:0000313" key="8">
    <source>
        <dbReference type="Proteomes" id="UP000248021"/>
    </source>
</evidence>
<dbReference type="SUPFAM" id="SSF53850">
    <property type="entry name" value="Periplasmic binding protein-like II"/>
    <property type="match status" value="1"/>
</dbReference>
<dbReference type="OrthoDB" id="9815444at2"/>
<accession>A0A2V3TY27</accession>
<dbReference type="GO" id="GO:0030976">
    <property type="term" value="F:thiamine pyrophosphate binding"/>
    <property type="evidence" value="ECO:0007669"/>
    <property type="project" value="TreeGrafter"/>
</dbReference>
<dbReference type="AlphaFoldDB" id="A0A2V3TY27"/>
<dbReference type="Gene3D" id="3.40.190.10">
    <property type="entry name" value="Periplasmic binding protein-like II"/>
    <property type="match status" value="2"/>
</dbReference>
<dbReference type="PANTHER" id="PTHR30006:SF3">
    <property type="entry name" value="THIAMINE-BINDING PERIPLASMIC PROTEIN"/>
    <property type="match status" value="1"/>
</dbReference>
<evidence type="ECO:0000256" key="2">
    <source>
        <dbReference type="ARBA" id="ARBA00008520"/>
    </source>
</evidence>
<reference evidence="7 8" key="1">
    <citation type="submission" date="2018-05" db="EMBL/GenBank/DDBJ databases">
        <title>Genomic Encyclopedia of Type Strains, Phase IV (KMG-IV): sequencing the most valuable type-strain genomes for metagenomic binning, comparative biology and taxonomic classification.</title>
        <authorList>
            <person name="Goeker M."/>
        </authorList>
    </citation>
    <scope>NUCLEOTIDE SEQUENCE [LARGE SCALE GENOMIC DNA]</scope>
    <source>
        <strain evidence="7 8">DSM 6462</strain>
    </source>
</reference>
<evidence type="ECO:0000313" key="7">
    <source>
        <dbReference type="EMBL" id="PXW54104.1"/>
    </source>
</evidence>
<feature type="signal peptide" evidence="6">
    <location>
        <begin position="1"/>
        <end position="32"/>
    </location>
</feature>
<evidence type="ECO:0000256" key="4">
    <source>
        <dbReference type="ARBA" id="ARBA00022729"/>
    </source>
</evidence>
<evidence type="ECO:0000256" key="1">
    <source>
        <dbReference type="ARBA" id="ARBA00004418"/>
    </source>
</evidence>
<name>A0A2V3TY27_9HYPH</name>
<keyword evidence="8" id="KW-1185">Reference proteome</keyword>
<dbReference type="CDD" id="cd13589">
    <property type="entry name" value="PBP2_polyamine_RpCGA009"/>
    <property type="match status" value="1"/>
</dbReference>
<evidence type="ECO:0000256" key="6">
    <source>
        <dbReference type="SAM" id="SignalP"/>
    </source>
</evidence>
<dbReference type="InterPro" id="IPR006059">
    <property type="entry name" value="SBP"/>
</dbReference>
<evidence type="ECO:0000256" key="3">
    <source>
        <dbReference type="ARBA" id="ARBA00022448"/>
    </source>
</evidence>
<comment type="subcellular location">
    <subcellularLocation>
        <location evidence="1">Periplasm</location>
    </subcellularLocation>
</comment>
<comment type="caution">
    <text evidence="7">The sequence shown here is derived from an EMBL/GenBank/DDBJ whole genome shotgun (WGS) entry which is preliminary data.</text>
</comment>